<comment type="subcellular location">
    <subcellularLocation>
        <location evidence="1">Nucleus</location>
    </subcellularLocation>
</comment>
<evidence type="ECO:0000256" key="3">
    <source>
        <dbReference type="SAM" id="MobiDB-lite"/>
    </source>
</evidence>
<dbReference type="InParanoid" id="E2C0W2"/>
<accession>E2C0W2</accession>
<organism evidence="6">
    <name type="scientific">Harpegnathos saltator</name>
    <name type="common">Jerdon's jumping ant</name>
    <dbReference type="NCBI Taxonomy" id="610380"/>
    <lineage>
        <taxon>Eukaryota</taxon>
        <taxon>Metazoa</taxon>
        <taxon>Ecdysozoa</taxon>
        <taxon>Arthropoda</taxon>
        <taxon>Hexapoda</taxon>
        <taxon>Insecta</taxon>
        <taxon>Pterygota</taxon>
        <taxon>Neoptera</taxon>
        <taxon>Endopterygota</taxon>
        <taxon>Hymenoptera</taxon>
        <taxon>Apocrita</taxon>
        <taxon>Aculeata</taxon>
        <taxon>Formicoidea</taxon>
        <taxon>Formicidae</taxon>
        <taxon>Ponerinae</taxon>
        <taxon>Ponerini</taxon>
        <taxon>Harpegnathos</taxon>
    </lineage>
</organism>
<dbReference type="Gene3D" id="1.10.10.60">
    <property type="entry name" value="Homeodomain-like"/>
    <property type="match status" value="1"/>
</dbReference>
<feature type="compositionally biased region" description="Low complexity" evidence="3">
    <location>
        <begin position="254"/>
        <end position="278"/>
    </location>
</feature>
<dbReference type="InterPro" id="IPR009057">
    <property type="entry name" value="Homeodomain-like_sf"/>
</dbReference>
<dbReference type="Pfam" id="PF00249">
    <property type="entry name" value="Myb_DNA-binding"/>
    <property type="match status" value="1"/>
</dbReference>
<dbReference type="PROSITE" id="PS51293">
    <property type="entry name" value="SANT"/>
    <property type="match status" value="1"/>
</dbReference>
<evidence type="ECO:0000313" key="6">
    <source>
        <dbReference type="Proteomes" id="UP000008237"/>
    </source>
</evidence>
<feature type="domain" description="SANT" evidence="4">
    <location>
        <begin position="145"/>
        <end position="196"/>
    </location>
</feature>
<gene>
    <name evidence="5" type="ORF">EAI_13667</name>
</gene>
<dbReference type="GO" id="GO:0005654">
    <property type="term" value="C:nucleoplasm"/>
    <property type="evidence" value="ECO:0007669"/>
    <property type="project" value="UniProtKB-ARBA"/>
</dbReference>
<sequence>MRARLISRLRREHAERTSLHRQQSQTYAILVQEWHRKVERLEAAQKRKSKETKNREFFEKVFPELRKQREDKERFNRVGARIKSEADLEEIMDGLQEQEMEDKKMRSYAVIPPLLLDAKQRRIAFQNRNGLLQPEELEALHSERKLINVWSSVEHELFKEKYLQHPKNFGAIAQSLEHKSAPDCVHHYYLTKKAENYKQLLRKSRQRTRSSRNNPNNKVNNTSSTIGPIDILTTGVTTRLQREQQQKTQENPQSSSATATSTSTTSTTSATSSVSSATVMTTTATTTTAASLSSITSGVGLTTDSVTASTTTTTTSVLNTTAASSASATLPTSGSKDSRETSKDGKVDSKDFHPIKDEFGLIPRFSTPQYMKDVKVIMEGKGPISSSSSALNATNVSAIQSDFKESSKKKPSCRDAGSGGGSNVATGGRIKDKKKENHATPMETSDEETPTIDVIGESRAD</sequence>
<evidence type="ECO:0000256" key="2">
    <source>
        <dbReference type="ARBA" id="ARBA00010097"/>
    </source>
</evidence>
<dbReference type="STRING" id="610380.E2C0W2"/>
<dbReference type="InterPro" id="IPR001005">
    <property type="entry name" value="SANT/Myb"/>
</dbReference>
<feature type="region of interest" description="Disordered" evidence="3">
    <location>
        <begin position="400"/>
        <end position="461"/>
    </location>
</feature>
<dbReference type="Proteomes" id="UP000008237">
    <property type="component" value="Unassembled WGS sequence"/>
</dbReference>
<keyword evidence="6" id="KW-1185">Reference proteome</keyword>
<dbReference type="InterPro" id="IPR051571">
    <property type="entry name" value="N-CoR_corepressor"/>
</dbReference>
<evidence type="ECO:0000259" key="4">
    <source>
        <dbReference type="PROSITE" id="PS51293"/>
    </source>
</evidence>
<dbReference type="AlphaFoldDB" id="E2C0W2"/>
<dbReference type="SMART" id="SM00717">
    <property type="entry name" value="SANT"/>
    <property type="match status" value="1"/>
</dbReference>
<dbReference type="InterPro" id="IPR017884">
    <property type="entry name" value="SANT_dom"/>
</dbReference>
<feature type="compositionally biased region" description="Basic and acidic residues" evidence="3">
    <location>
        <begin position="336"/>
        <end position="353"/>
    </location>
</feature>
<feature type="compositionally biased region" description="Low complexity" evidence="3">
    <location>
        <begin position="322"/>
        <end position="333"/>
    </location>
</feature>
<comment type="similarity">
    <text evidence="2">Belongs to the N-CoR nuclear receptor corepressors family.</text>
</comment>
<dbReference type="PANTHER" id="PTHR13992">
    <property type="entry name" value="NUCLEAR RECEPTOR CO-REPRESSOR RELATED NCOR"/>
    <property type="match status" value="1"/>
</dbReference>
<dbReference type="PANTHER" id="PTHR13992:SF39">
    <property type="entry name" value="SMRTER, ISOFORM G"/>
    <property type="match status" value="1"/>
</dbReference>
<dbReference type="EMBL" id="GL451850">
    <property type="protein sequence ID" value="EFN78398.1"/>
    <property type="molecule type" value="Genomic_DNA"/>
</dbReference>
<dbReference type="GO" id="GO:0032991">
    <property type="term" value="C:protein-containing complex"/>
    <property type="evidence" value="ECO:0007669"/>
    <property type="project" value="UniProtKB-ARBA"/>
</dbReference>
<keyword evidence="5" id="KW-0675">Receptor</keyword>
<dbReference type="GO" id="GO:0000785">
    <property type="term" value="C:chromatin"/>
    <property type="evidence" value="ECO:0007669"/>
    <property type="project" value="TreeGrafter"/>
</dbReference>
<feature type="compositionally biased region" description="Basic and acidic residues" evidence="3">
    <location>
        <begin position="429"/>
        <end position="438"/>
    </location>
</feature>
<proteinExistence type="inferred from homology"/>
<evidence type="ECO:0000256" key="1">
    <source>
        <dbReference type="ARBA" id="ARBA00004123"/>
    </source>
</evidence>
<protein>
    <submittedName>
        <fullName evidence="5">Nuclear receptor corepressor 1</fullName>
    </submittedName>
</protein>
<dbReference type="SUPFAM" id="SSF46689">
    <property type="entry name" value="Homeodomain-like"/>
    <property type="match status" value="1"/>
</dbReference>
<evidence type="ECO:0000313" key="5">
    <source>
        <dbReference type="EMBL" id="EFN78398.1"/>
    </source>
</evidence>
<feature type="compositionally biased region" description="Basic residues" evidence="3">
    <location>
        <begin position="201"/>
        <end position="210"/>
    </location>
</feature>
<dbReference type="GO" id="GO:0006357">
    <property type="term" value="P:regulation of transcription by RNA polymerase II"/>
    <property type="evidence" value="ECO:0007669"/>
    <property type="project" value="TreeGrafter"/>
</dbReference>
<feature type="region of interest" description="Disordered" evidence="3">
    <location>
        <begin position="322"/>
        <end position="353"/>
    </location>
</feature>
<reference evidence="5 6" key="1">
    <citation type="journal article" date="2010" name="Science">
        <title>Genomic comparison of the ants Camponotus floridanus and Harpegnathos saltator.</title>
        <authorList>
            <person name="Bonasio R."/>
            <person name="Zhang G."/>
            <person name="Ye C."/>
            <person name="Mutti N.S."/>
            <person name="Fang X."/>
            <person name="Qin N."/>
            <person name="Donahue G."/>
            <person name="Yang P."/>
            <person name="Li Q."/>
            <person name="Li C."/>
            <person name="Zhang P."/>
            <person name="Huang Z."/>
            <person name="Berger S.L."/>
            <person name="Reinberg D."/>
            <person name="Wang J."/>
            <person name="Liebig J."/>
        </authorList>
    </citation>
    <scope>NUCLEOTIDE SEQUENCE [LARGE SCALE GENOMIC DNA]</scope>
    <source>
        <strain evidence="5 6">R22 G/1</strain>
    </source>
</reference>
<name>E2C0W2_HARSA</name>
<feature type="region of interest" description="Disordered" evidence="3">
    <location>
        <begin position="201"/>
        <end position="278"/>
    </location>
</feature>
<feature type="compositionally biased region" description="Low complexity" evidence="3">
    <location>
        <begin position="211"/>
        <end position="224"/>
    </location>
</feature>